<sequence length="87" mass="9881">MTPDRVRGFHTRAANDNGDLVSPPHFNAALRQFAKHGLSAAQSAHDQAITAFAAGDHETFLWWRDVCRALDRRIGRKLYDRDRFDAC</sequence>
<evidence type="ECO:0000313" key="2">
    <source>
        <dbReference type="EMBL" id="AKQ41879.2"/>
    </source>
</evidence>
<dbReference type="EMBL" id="CP011310">
    <property type="protein sequence ID" value="AKQ41879.2"/>
    <property type="molecule type" value="Genomic_DNA"/>
</dbReference>
<evidence type="ECO:0000313" key="3">
    <source>
        <dbReference type="Proteomes" id="UP000059113"/>
    </source>
</evidence>
<dbReference type="Proteomes" id="UP000059113">
    <property type="component" value="Chromosome"/>
</dbReference>
<dbReference type="KEGG" id="ery:CP97_07315"/>
<name>A0A0H4VFK5_9SPHN</name>
<organism evidence="2 3">
    <name type="scientific">Aurantiacibacter atlanticus</name>
    <dbReference type="NCBI Taxonomy" id="1648404"/>
    <lineage>
        <taxon>Bacteria</taxon>
        <taxon>Pseudomonadati</taxon>
        <taxon>Pseudomonadota</taxon>
        <taxon>Alphaproteobacteria</taxon>
        <taxon>Sphingomonadales</taxon>
        <taxon>Erythrobacteraceae</taxon>
        <taxon>Aurantiacibacter</taxon>
    </lineage>
</organism>
<proteinExistence type="predicted"/>
<accession>A0A0H4VFK5</accession>
<keyword evidence="3" id="KW-1185">Reference proteome</keyword>
<evidence type="ECO:0000256" key="1">
    <source>
        <dbReference type="SAM" id="MobiDB-lite"/>
    </source>
</evidence>
<gene>
    <name evidence="2" type="ORF">CP97_07315</name>
</gene>
<protein>
    <submittedName>
        <fullName evidence="2">Uncharacterized protein</fullName>
    </submittedName>
</protein>
<dbReference type="AlphaFoldDB" id="A0A0H4VFK5"/>
<reference evidence="3" key="2">
    <citation type="submission" date="2015-04" db="EMBL/GenBank/DDBJ databases">
        <title>The complete genome sequence of Erythrobacter sp. s21-N3.</title>
        <authorList>
            <person name="Zhuang L."/>
            <person name="Liu Y."/>
            <person name="Shao Z."/>
        </authorList>
    </citation>
    <scope>NUCLEOTIDE SEQUENCE [LARGE SCALE GENOMIC DNA]</scope>
    <source>
        <strain evidence="3">s21-N3</strain>
    </source>
</reference>
<feature type="region of interest" description="Disordered" evidence="1">
    <location>
        <begin position="1"/>
        <end position="21"/>
    </location>
</feature>
<reference evidence="2 3" key="1">
    <citation type="journal article" date="2015" name="Int. J. Syst. Evol. Microbiol.">
        <title>Erythrobacter atlanticus sp. nov., a bacterium from ocean sediment able to degrade polycyclic aromatic hydrocarbons.</title>
        <authorList>
            <person name="Zhuang L."/>
            <person name="Liu Y."/>
            <person name="Wang L."/>
            <person name="Wang W."/>
            <person name="Shao Z."/>
        </authorList>
    </citation>
    <scope>NUCLEOTIDE SEQUENCE [LARGE SCALE GENOMIC DNA]</scope>
    <source>
        <strain evidence="3">s21-N3</strain>
    </source>
</reference>
<dbReference type="STRING" id="1648404.CP97_07315"/>